<comment type="caution">
    <text evidence="3">The sequence shown here is derived from an EMBL/GenBank/DDBJ whole genome shotgun (WGS) entry which is preliminary data.</text>
</comment>
<feature type="compositionally biased region" description="Basic and acidic residues" evidence="2">
    <location>
        <begin position="303"/>
        <end position="327"/>
    </location>
</feature>
<feature type="compositionally biased region" description="Basic and acidic residues" evidence="2">
    <location>
        <begin position="730"/>
        <end position="741"/>
    </location>
</feature>
<evidence type="ECO:0000313" key="4">
    <source>
        <dbReference type="Proteomes" id="UP000549394"/>
    </source>
</evidence>
<feature type="region of interest" description="Disordered" evidence="2">
    <location>
        <begin position="530"/>
        <end position="572"/>
    </location>
</feature>
<feature type="compositionally biased region" description="Gly residues" evidence="2">
    <location>
        <begin position="936"/>
        <end position="945"/>
    </location>
</feature>
<feature type="compositionally biased region" description="Basic and acidic residues" evidence="2">
    <location>
        <begin position="379"/>
        <end position="400"/>
    </location>
</feature>
<feature type="coiled-coil region" evidence="1">
    <location>
        <begin position="970"/>
        <end position="997"/>
    </location>
</feature>
<feature type="compositionally biased region" description="Basic and acidic residues" evidence="2">
    <location>
        <begin position="249"/>
        <end position="274"/>
    </location>
</feature>
<dbReference type="EMBL" id="CAJFCJ010000025">
    <property type="protein sequence ID" value="CAD5125245.1"/>
    <property type="molecule type" value="Genomic_DNA"/>
</dbReference>
<feature type="region of interest" description="Disordered" evidence="2">
    <location>
        <begin position="1075"/>
        <end position="1159"/>
    </location>
</feature>
<dbReference type="GO" id="GO:0005874">
    <property type="term" value="C:microtubule"/>
    <property type="evidence" value="ECO:0007669"/>
    <property type="project" value="InterPro"/>
</dbReference>
<gene>
    <name evidence="3" type="ORF">DGYR_LOCUS12655</name>
</gene>
<evidence type="ECO:0000256" key="2">
    <source>
        <dbReference type="SAM" id="MobiDB-lite"/>
    </source>
</evidence>
<feature type="compositionally biased region" description="Basic and acidic residues" evidence="2">
    <location>
        <begin position="107"/>
        <end position="139"/>
    </location>
</feature>
<keyword evidence="4" id="KW-1185">Reference proteome</keyword>
<feature type="compositionally biased region" description="Polar residues" evidence="2">
    <location>
        <begin position="1094"/>
        <end position="1105"/>
    </location>
</feature>
<feature type="region of interest" description="Disordered" evidence="2">
    <location>
        <begin position="613"/>
        <end position="969"/>
    </location>
</feature>
<organism evidence="3 4">
    <name type="scientific">Dimorphilus gyrociliatus</name>
    <dbReference type="NCBI Taxonomy" id="2664684"/>
    <lineage>
        <taxon>Eukaryota</taxon>
        <taxon>Metazoa</taxon>
        <taxon>Spiralia</taxon>
        <taxon>Lophotrochozoa</taxon>
        <taxon>Annelida</taxon>
        <taxon>Polychaeta</taxon>
        <taxon>Polychaeta incertae sedis</taxon>
        <taxon>Dinophilidae</taxon>
        <taxon>Dimorphilus</taxon>
    </lineage>
</organism>
<feature type="region of interest" description="Disordered" evidence="2">
    <location>
        <begin position="80"/>
        <end position="151"/>
    </location>
</feature>
<dbReference type="PANTHER" id="PTHR21616">
    <property type="entry name" value="CENTROSOME SPINDLE POLE ASSOCIATED PROTEIN"/>
    <property type="match status" value="1"/>
</dbReference>
<feature type="compositionally biased region" description="Polar residues" evidence="2">
    <location>
        <begin position="453"/>
        <end position="482"/>
    </location>
</feature>
<dbReference type="OrthoDB" id="10044099at2759"/>
<protein>
    <submittedName>
        <fullName evidence="3">DgyrCDS13487</fullName>
    </submittedName>
</protein>
<dbReference type="InterPro" id="IPR026708">
    <property type="entry name" value="CSPP1"/>
</dbReference>
<feature type="compositionally biased region" description="Basic and acidic residues" evidence="2">
    <location>
        <begin position="789"/>
        <end position="898"/>
    </location>
</feature>
<feature type="compositionally biased region" description="Polar residues" evidence="2">
    <location>
        <begin position="918"/>
        <end position="932"/>
    </location>
</feature>
<name>A0A7I8WAS6_9ANNE</name>
<feature type="compositionally biased region" description="Basic and acidic residues" evidence="2">
    <location>
        <begin position="676"/>
        <end position="705"/>
    </location>
</feature>
<keyword evidence="1" id="KW-0175">Coiled coil</keyword>
<accession>A0A7I8WAS6</accession>
<dbReference type="AlphaFoldDB" id="A0A7I8WAS6"/>
<dbReference type="GO" id="GO:0032467">
    <property type="term" value="P:positive regulation of cytokinesis"/>
    <property type="evidence" value="ECO:0007669"/>
    <property type="project" value="InterPro"/>
</dbReference>
<feature type="compositionally biased region" description="Basic and acidic residues" evidence="2">
    <location>
        <begin position="1113"/>
        <end position="1137"/>
    </location>
</feature>
<feature type="compositionally biased region" description="Basic and acidic residues" evidence="2">
    <location>
        <begin position="1076"/>
        <end position="1092"/>
    </location>
</feature>
<sequence>MDEDLEAFIQKQKSKLAKERSDVVENGFPSSRKKWQKDNQNQVLNVRRRPETPEHVGLQLGGYEEKRKKIVEDQTKDLKEYLAKKPPTAPRRRPTTPQHEGLPVGRYQEERRRLAEERNTEMQEVLKKQREGSARRAWPEENQGLKLSNTEEKQKLLNAERQEEYKEYLKGVPTSKTDYQVPENLGIPIGERGATHIEEKLAEERRTDYQNMLKKTENNRNTLSRPVIQTTQPLADPTDNNGFLNKFGAYEERKKKLDEERRRDFQKLQAEQKLRSTGQVSNPAMDYAGGLPSSRGTQLPYENLKEREYTETFQDRRSAAEDDRREPPLPILRRQPPVPDNGFQASLPGVRDHPSAEEALKRSHPTPRQGWASPTYEEILDRKRKEERSYRRLNDTDGDGRIGGANYMMTSMSDGHLNKLQDDEERKFRDLDREYESKKVRFAQERSIGPSDPVSTPRQDNISYPSRATPISSRNQDQSSNIFMGREVRRSAEARKKEAYRQELLRQMEDSNALKIREKREDLKVNATGAVDPTKQNSFGASRRAQDNFSPRKIIFDDQPKEIPRPRVDNGGLLETGFKGLFDSGSNKAHPYYGTLQVDDAYSYYATVDPMDNPTNGSAQIAQQTNQPSVNSTRKPPIPSFEKPQERNNNFPFRSDDDVSAAKKSAKLTYQQELQKQIEEQKAKKRREKEEKERYDRKIEEEIRNYDPFGKGGGGAPLRDEQGNVVADLRSMHMDNEEKQLSPRNAPPPTHRSEVYLSPRDIPNIPRLDGAASVEQSHARGGHGIFGDPKSDVQKNQMDRYREDLRKQIEDKKKEDAEKKRREDEEEQRSIRKWQEQQDKLAREFEEEKKREREKREQQQRVEEEQRRKLEEERLEAERIRKNAMDEKRKQRDDKPQNGDEPSANVAENRSRSPPIPTLQNKTRPSSTSSGKNIVAGGGDRGGSGSRPNSGKRSTSPPLPAQRSLLRKNSADVLSQLANLKEQLHSERQRVENALEHEKPEIYDPRTYQRVPHTSNRRDVDIFDLGRQKPVSVRPKDDYNLNDEIVRKPRRVPVINDRLEAEQLELLKAHQNRLKQMKESPYAKERDFDRNLIRPSSNESATLLASKSEYLPYEERPEHDPYSLDKSHSRRRNDSARSRRRNRFEPEPFEMGSQASLNVDAISKKNEERLKKLRSFGDEHSNGDPDEILDKFMTSNKHSRPPSGRTLQDETWLRPGTGSRATAH</sequence>
<feature type="compositionally biased region" description="Basic and acidic residues" evidence="2">
    <location>
        <begin position="486"/>
        <end position="495"/>
    </location>
</feature>
<evidence type="ECO:0000256" key="1">
    <source>
        <dbReference type="SAM" id="Coils"/>
    </source>
</evidence>
<dbReference type="GO" id="GO:0005813">
    <property type="term" value="C:centrosome"/>
    <property type="evidence" value="ECO:0007669"/>
    <property type="project" value="InterPro"/>
</dbReference>
<dbReference type="PANTHER" id="PTHR21616:SF2">
    <property type="entry name" value="CENTROSOME AND SPINDLE POLE-ASSOCIATED PROTEIN 1"/>
    <property type="match status" value="1"/>
</dbReference>
<proteinExistence type="predicted"/>
<reference evidence="3 4" key="1">
    <citation type="submission" date="2020-08" db="EMBL/GenBank/DDBJ databases">
        <authorList>
            <person name="Hejnol A."/>
        </authorList>
    </citation>
    <scope>NUCLEOTIDE SEQUENCE [LARGE SCALE GENOMIC DNA]</scope>
</reference>
<feature type="compositionally biased region" description="Basic and acidic residues" evidence="2">
    <location>
        <begin position="554"/>
        <end position="568"/>
    </location>
</feature>
<feature type="compositionally biased region" description="Polar residues" evidence="2">
    <location>
        <begin position="613"/>
        <end position="634"/>
    </location>
</feature>
<feature type="compositionally biased region" description="Basic and acidic residues" evidence="2">
    <location>
        <begin position="1172"/>
        <end position="1183"/>
    </location>
</feature>
<feature type="compositionally biased region" description="Basic and acidic residues" evidence="2">
    <location>
        <begin position="416"/>
        <end position="444"/>
    </location>
</feature>
<feature type="region of interest" description="Disordered" evidence="2">
    <location>
        <begin position="1172"/>
        <end position="1224"/>
    </location>
</feature>
<evidence type="ECO:0000313" key="3">
    <source>
        <dbReference type="EMBL" id="CAD5125245.1"/>
    </source>
</evidence>
<feature type="compositionally biased region" description="Basic and acidic residues" evidence="2">
    <location>
        <begin position="350"/>
        <end position="361"/>
    </location>
</feature>
<dbReference type="Proteomes" id="UP000549394">
    <property type="component" value="Unassembled WGS sequence"/>
</dbReference>
<feature type="compositionally biased region" description="Polar residues" evidence="2">
    <location>
        <begin position="219"/>
        <end position="243"/>
    </location>
</feature>
<dbReference type="GO" id="GO:0000922">
    <property type="term" value="C:spindle pole"/>
    <property type="evidence" value="ECO:0007669"/>
    <property type="project" value="InterPro"/>
</dbReference>
<feature type="region of interest" description="Disordered" evidence="2">
    <location>
        <begin position="216"/>
        <end position="495"/>
    </location>
</feature>